<keyword evidence="1" id="KW-1133">Transmembrane helix</keyword>
<accession>A0A1F8EC67</accession>
<keyword evidence="1" id="KW-0472">Membrane</keyword>
<dbReference type="PANTHER" id="PTHR48090">
    <property type="entry name" value="UNDECAPRENYL-PHOSPHATE 4-DEOXY-4-FORMAMIDO-L-ARABINOSE TRANSFERASE-RELATED"/>
    <property type="match status" value="1"/>
</dbReference>
<dbReference type="PANTHER" id="PTHR48090:SF6">
    <property type="entry name" value="SLR5056 PROTEIN"/>
    <property type="match status" value="1"/>
</dbReference>
<dbReference type="SUPFAM" id="SSF53448">
    <property type="entry name" value="Nucleotide-diphospho-sugar transferases"/>
    <property type="match status" value="1"/>
</dbReference>
<organism evidence="3 4">
    <name type="scientific">Candidatus Yanofskybacteria bacterium RIFCSPHIGHO2_01_FULL_41_21</name>
    <dbReference type="NCBI Taxonomy" id="1802660"/>
    <lineage>
        <taxon>Bacteria</taxon>
        <taxon>Candidatus Yanofskyibacteriota</taxon>
    </lineage>
</organism>
<proteinExistence type="predicted"/>
<gene>
    <name evidence="3" type="ORF">A2735_00570</name>
</gene>
<dbReference type="InterPro" id="IPR050256">
    <property type="entry name" value="Glycosyltransferase_2"/>
</dbReference>
<dbReference type="AlphaFoldDB" id="A0A1F8EC67"/>
<dbReference type="Gene3D" id="3.90.550.10">
    <property type="entry name" value="Spore Coat Polysaccharide Biosynthesis Protein SpsA, Chain A"/>
    <property type="match status" value="1"/>
</dbReference>
<name>A0A1F8EC67_9BACT</name>
<dbReference type="CDD" id="cd04179">
    <property type="entry name" value="DPM_DPG-synthase_like"/>
    <property type="match status" value="1"/>
</dbReference>
<dbReference type="InterPro" id="IPR029044">
    <property type="entry name" value="Nucleotide-diphossugar_trans"/>
</dbReference>
<dbReference type="STRING" id="1802660.A2735_00570"/>
<evidence type="ECO:0000313" key="3">
    <source>
        <dbReference type="EMBL" id="OGM98187.1"/>
    </source>
</evidence>
<evidence type="ECO:0000259" key="2">
    <source>
        <dbReference type="Pfam" id="PF00535"/>
    </source>
</evidence>
<feature type="domain" description="Glycosyltransferase 2-like" evidence="2">
    <location>
        <begin position="13"/>
        <end position="147"/>
    </location>
</feature>
<dbReference type="Proteomes" id="UP000178520">
    <property type="component" value="Unassembled WGS sequence"/>
</dbReference>
<keyword evidence="1" id="KW-0812">Transmembrane</keyword>
<feature type="transmembrane region" description="Helical" evidence="1">
    <location>
        <begin position="145"/>
        <end position="163"/>
    </location>
</feature>
<comment type="caution">
    <text evidence="3">The sequence shown here is derived from an EMBL/GenBank/DDBJ whole genome shotgun (WGS) entry which is preliminary data.</text>
</comment>
<reference evidence="3 4" key="1">
    <citation type="journal article" date="2016" name="Nat. Commun.">
        <title>Thousands of microbial genomes shed light on interconnected biogeochemical processes in an aquifer system.</title>
        <authorList>
            <person name="Anantharaman K."/>
            <person name="Brown C.T."/>
            <person name="Hug L.A."/>
            <person name="Sharon I."/>
            <person name="Castelle C.J."/>
            <person name="Probst A.J."/>
            <person name="Thomas B.C."/>
            <person name="Singh A."/>
            <person name="Wilkins M.J."/>
            <person name="Karaoz U."/>
            <person name="Brodie E.L."/>
            <person name="Williams K.H."/>
            <person name="Hubbard S.S."/>
            <person name="Banfield J.F."/>
        </authorList>
    </citation>
    <scope>NUCLEOTIDE SEQUENCE [LARGE SCALE GENOMIC DNA]</scope>
</reference>
<evidence type="ECO:0000256" key="1">
    <source>
        <dbReference type="SAM" id="Phobius"/>
    </source>
</evidence>
<evidence type="ECO:0000313" key="4">
    <source>
        <dbReference type="Proteomes" id="UP000178520"/>
    </source>
</evidence>
<sequence>MNSKETNKTPELSIVVLCYRSGKTIIPFLEKMKQEFKEGEMDDYELVLVGNYFPGTDDTTPNVVRELARNNPKIVSVTLEKKGMMGWDTISGLNAASGRAIGFIDGDGQMPSRDIVRLYKVLKSGEFDLVKTFRKTRMDSAYRKFISGCYNLIFHILFPSATFRDVNAKPKLMTMEAYKKMKLSCDGWLIDAEIMLESMRLDLNVAEVPTVFYKNEWRGSFVKIWTIFEFLINLVVYRFKYWFK</sequence>
<dbReference type="Pfam" id="PF00535">
    <property type="entry name" value="Glycos_transf_2"/>
    <property type="match status" value="1"/>
</dbReference>
<dbReference type="EMBL" id="MGJA01000003">
    <property type="protein sequence ID" value="OGM98187.1"/>
    <property type="molecule type" value="Genomic_DNA"/>
</dbReference>
<protein>
    <recommendedName>
        <fullName evidence="2">Glycosyltransferase 2-like domain-containing protein</fullName>
    </recommendedName>
</protein>
<feature type="transmembrane region" description="Helical" evidence="1">
    <location>
        <begin position="221"/>
        <end position="239"/>
    </location>
</feature>
<dbReference type="InterPro" id="IPR001173">
    <property type="entry name" value="Glyco_trans_2-like"/>
</dbReference>